<keyword evidence="11 22" id="KW-0472">Membrane</keyword>
<keyword evidence="10 22" id="KW-1133">Transmembrane helix</keyword>
<dbReference type="GO" id="GO:0009252">
    <property type="term" value="P:peptidoglycan biosynthetic process"/>
    <property type="evidence" value="ECO:0007669"/>
    <property type="project" value="UniProtKB-KW"/>
</dbReference>
<keyword evidence="8" id="KW-0133">Cell shape</keyword>
<dbReference type="OrthoDB" id="9768187at2"/>
<proteinExistence type="inferred from homology"/>
<gene>
    <name evidence="23" type="ORF">CLV46_1958</name>
</gene>
<evidence type="ECO:0000256" key="8">
    <source>
        <dbReference type="ARBA" id="ARBA00022960"/>
    </source>
</evidence>
<feature type="transmembrane region" description="Helical" evidence="22">
    <location>
        <begin position="141"/>
        <end position="158"/>
    </location>
</feature>
<dbReference type="RefSeq" id="WP_100365994.1">
    <property type="nucleotide sequence ID" value="NZ_PGFF01000001.1"/>
</dbReference>
<feature type="transmembrane region" description="Helical" evidence="22">
    <location>
        <begin position="368"/>
        <end position="390"/>
    </location>
</feature>
<feature type="transmembrane region" description="Helical" evidence="22">
    <location>
        <begin position="193"/>
        <end position="210"/>
    </location>
</feature>
<evidence type="ECO:0000256" key="17">
    <source>
        <dbReference type="ARBA" id="ARBA00041185"/>
    </source>
</evidence>
<evidence type="ECO:0000256" key="1">
    <source>
        <dbReference type="ARBA" id="ARBA00004651"/>
    </source>
</evidence>
<dbReference type="GO" id="GO:0008955">
    <property type="term" value="F:peptidoglycan glycosyltransferase activity"/>
    <property type="evidence" value="ECO:0007669"/>
    <property type="project" value="UniProtKB-EC"/>
</dbReference>
<evidence type="ECO:0000256" key="22">
    <source>
        <dbReference type="SAM" id="Phobius"/>
    </source>
</evidence>
<dbReference type="GO" id="GO:0005886">
    <property type="term" value="C:plasma membrane"/>
    <property type="evidence" value="ECO:0007669"/>
    <property type="project" value="UniProtKB-SubCell"/>
</dbReference>
<keyword evidence="9" id="KW-0573">Peptidoglycan synthesis</keyword>
<sequence length="397" mass="42295">MTTTRPGPASTAADGPSAPAAFVRVRRLFETGNSTYYLLLGTTLFLVAFGLVMVLSSSAIENYAATGDFFGAAARQGLFALLGVPLMLLASRMPVSFWKRWAWHAVLIGVGLQVLVVFTPLGVDHQGNRNWLNLGFATLQPSEVVKLGLVIWLALILTRKQDVLHDWRQLVLPILPVAGGSIGLVLVGNDLGTAIIMLLLVIGALFFGGMRLKHLGVTVGAIAVLGVLATMASDSRMRRINAWLEGYGGDYYNDLGWQPQHGLYALASGGFFGVGLGNSKAKWSWLPEADNDFIFAIIGEELGMIGAIVVLLLFVVLTIAFVRVIRHTTDIFARVACASVMVWVVGQAFVNIAVVLGLLPVLGVPLPLISAGGSALVTTMVAIGVVLSFARKQGSTR</sequence>
<feature type="transmembrane region" description="Helical" evidence="22">
    <location>
        <begin position="69"/>
        <end position="89"/>
    </location>
</feature>
<dbReference type="GO" id="GO:0051301">
    <property type="term" value="P:cell division"/>
    <property type="evidence" value="ECO:0007669"/>
    <property type="project" value="UniProtKB-KW"/>
</dbReference>
<evidence type="ECO:0000256" key="2">
    <source>
        <dbReference type="ARBA" id="ARBA00004752"/>
    </source>
</evidence>
<dbReference type="InterPro" id="IPR018365">
    <property type="entry name" value="Cell_cycle_FtsW-rel_CS"/>
</dbReference>
<evidence type="ECO:0000256" key="18">
    <source>
        <dbReference type="ARBA" id="ARBA00041418"/>
    </source>
</evidence>
<comment type="pathway">
    <text evidence="2">Cell wall biogenesis; peptidoglycan biosynthesis.</text>
</comment>
<feature type="transmembrane region" description="Helical" evidence="22">
    <location>
        <begin position="36"/>
        <end position="57"/>
    </location>
</feature>
<evidence type="ECO:0000313" key="23">
    <source>
        <dbReference type="EMBL" id="PJJ72387.1"/>
    </source>
</evidence>
<comment type="subcellular location">
    <subcellularLocation>
        <location evidence="1">Cell membrane</location>
        <topology evidence="1">Multi-pass membrane protein</topology>
    </subcellularLocation>
</comment>
<evidence type="ECO:0000256" key="3">
    <source>
        <dbReference type="ARBA" id="ARBA00022475"/>
    </source>
</evidence>
<evidence type="ECO:0000256" key="9">
    <source>
        <dbReference type="ARBA" id="ARBA00022984"/>
    </source>
</evidence>
<keyword evidence="12" id="KW-0131">Cell cycle</keyword>
<evidence type="ECO:0000313" key="24">
    <source>
        <dbReference type="Proteomes" id="UP000228758"/>
    </source>
</evidence>
<keyword evidence="24" id="KW-1185">Reference proteome</keyword>
<dbReference type="GO" id="GO:0032153">
    <property type="term" value="C:cell division site"/>
    <property type="evidence" value="ECO:0007669"/>
    <property type="project" value="TreeGrafter"/>
</dbReference>
<evidence type="ECO:0000256" key="19">
    <source>
        <dbReference type="ARBA" id="ARBA00044770"/>
    </source>
</evidence>
<keyword evidence="4 23" id="KW-0132">Cell division</keyword>
<dbReference type="PROSITE" id="PS00428">
    <property type="entry name" value="FTSW_RODA_SPOVE"/>
    <property type="match status" value="1"/>
</dbReference>
<feature type="transmembrane region" description="Helical" evidence="22">
    <location>
        <begin position="215"/>
        <end position="233"/>
    </location>
</feature>
<evidence type="ECO:0000256" key="21">
    <source>
        <dbReference type="ARBA" id="ARBA00049966"/>
    </source>
</evidence>
<evidence type="ECO:0000256" key="4">
    <source>
        <dbReference type="ARBA" id="ARBA00022618"/>
    </source>
</evidence>
<feature type="transmembrane region" description="Helical" evidence="22">
    <location>
        <begin position="302"/>
        <end position="325"/>
    </location>
</feature>
<feature type="transmembrane region" description="Helical" evidence="22">
    <location>
        <begin position="170"/>
        <end position="187"/>
    </location>
</feature>
<comment type="function">
    <text evidence="21">Peptidoglycan polymerase that is essential for cell division.</text>
</comment>
<dbReference type="GO" id="GO:0015648">
    <property type="term" value="F:lipid-linked peptidoglycan transporter activity"/>
    <property type="evidence" value="ECO:0007669"/>
    <property type="project" value="TreeGrafter"/>
</dbReference>
<evidence type="ECO:0000256" key="16">
    <source>
        <dbReference type="ARBA" id="ARBA00038053"/>
    </source>
</evidence>
<feature type="transmembrane region" description="Helical" evidence="22">
    <location>
        <begin position="101"/>
        <end position="121"/>
    </location>
</feature>
<dbReference type="GO" id="GO:0008360">
    <property type="term" value="P:regulation of cell shape"/>
    <property type="evidence" value="ECO:0007669"/>
    <property type="project" value="UniProtKB-KW"/>
</dbReference>
<comment type="catalytic activity">
    <reaction evidence="20">
        <text>[GlcNAc-(1-&gt;4)-Mur2Ac(oyl-L-Ala-gamma-D-Glu-L-Lys-D-Ala-D-Ala)](n)-di-trans,octa-cis-undecaprenyl diphosphate + beta-D-GlcNAc-(1-&gt;4)-Mur2Ac(oyl-L-Ala-gamma-D-Glu-L-Lys-D-Ala-D-Ala)-di-trans,octa-cis-undecaprenyl diphosphate = [GlcNAc-(1-&gt;4)-Mur2Ac(oyl-L-Ala-gamma-D-Glu-L-Lys-D-Ala-D-Ala)](n+1)-di-trans,octa-cis-undecaprenyl diphosphate + di-trans,octa-cis-undecaprenyl diphosphate + H(+)</text>
        <dbReference type="Rhea" id="RHEA:23708"/>
        <dbReference type="Rhea" id="RHEA-COMP:9602"/>
        <dbReference type="Rhea" id="RHEA-COMP:9603"/>
        <dbReference type="ChEBI" id="CHEBI:15378"/>
        <dbReference type="ChEBI" id="CHEBI:58405"/>
        <dbReference type="ChEBI" id="CHEBI:60033"/>
        <dbReference type="ChEBI" id="CHEBI:78435"/>
        <dbReference type="EC" id="2.4.99.28"/>
    </reaction>
</comment>
<evidence type="ECO:0000256" key="5">
    <source>
        <dbReference type="ARBA" id="ARBA00022676"/>
    </source>
</evidence>
<keyword evidence="6" id="KW-0808">Transferase</keyword>
<feature type="transmembrane region" description="Helical" evidence="22">
    <location>
        <begin position="337"/>
        <end position="362"/>
    </location>
</feature>
<comment type="similarity">
    <text evidence="16">Belongs to the SEDS family. FtsW subfamily.</text>
</comment>
<evidence type="ECO:0000256" key="10">
    <source>
        <dbReference type="ARBA" id="ARBA00022989"/>
    </source>
</evidence>
<dbReference type="GO" id="GO:0071555">
    <property type="term" value="P:cell wall organization"/>
    <property type="evidence" value="ECO:0007669"/>
    <property type="project" value="UniProtKB-KW"/>
</dbReference>
<dbReference type="EMBL" id="PGFF01000001">
    <property type="protein sequence ID" value="PJJ72387.1"/>
    <property type="molecule type" value="Genomic_DNA"/>
</dbReference>
<dbReference type="AlphaFoldDB" id="A0A2M9CKG9"/>
<evidence type="ECO:0000256" key="12">
    <source>
        <dbReference type="ARBA" id="ARBA00023306"/>
    </source>
</evidence>
<dbReference type="Proteomes" id="UP000228758">
    <property type="component" value="Unassembled WGS sequence"/>
</dbReference>
<evidence type="ECO:0000256" key="6">
    <source>
        <dbReference type="ARBA" id="ARBA00022679"/>
    </source>
</evidence>
<organism evidence="23 24">
    <name type="scientific">Diaminobutyricimonas aerilata</name>
    <dbReference type="NCBI Taxonomy" id="1162967"/>
    <lineage>
        <taxon>Bacteria</taxon>
        <taxon>Bacillati</taxon>
        <taxon>Actinomycetota</taxon>
        <taxon>Actinomycetes</taxon>
        <taxon>Micrococcales</taxon>
        <taxon>Microbacteriaceae</taxon>
        <taxon>Diaminobutyricimonas</taxon>
    </lineage>
</organism>
<dbReference type="EC" id="2.4.99.28" evidence="19"/>
<evidence type="ECO:0000256" key="20">
    <source>
        <dbReference type="ARBA" id="ARBA00049902"/>
    </source>
</evidence>
<name>A0A2M9CKG9_9MICO</name>
<keyword evidence="3" id="KW-1003">Cell membrane</keyword>
<dbReference type="PANTHER" id="PTHR30474:SF2">
    <property type="entry name" value="PEPTIDOGLYCAN GLYCOSYLTRANSFERASE FTSW-RELATED"/>
    <property type="match status" value="1"/>
</dbReference>
<evidence type="ECO:0000256" key="14">
    <source>
        <dbReference type="ARBA" id="ARBA00032370"/>
    </source>
</evidence>
<keyword evidence="5" id="KW-0328">Glycosyltransferase</keyword>
<protein>
    <recommendedName>
        <fullName evidence="17">Probable peptidoglycan glycosyltransferase FtsW</fullName>
        <ecNumber evidence="19">2.4.99.28</ecNumber>
    </recommendedName>
    <alternativeName>
        <fullName evidence="18">Cell division protein FtsW</fullName>
    </alternativeName>
    <alternativeName>
        <fullName evidence="15">Cell wall polymerase</fullName>
    </alternativeName>
    <alternativeName>
        <fullName evidence="14">Peptidoglycan polymerase</fullName>
    </alternativeName>
</protein>
<keyword evidence="7 22" id="KW-0812">Transmembrane</keyword>
<dbReference type="InterPro" id="IPR001182">
    <property type="entry name" value="FtsW/RodA"/>
</dbReference>
<dbReference type="Pfam" id="PF01098">
    <property type="entry name" value="FTSW_RODA_SPOVE"/>
    <property type="match status" value="1"/>
</dbReference>
<dbReference type="InterPro" id="IPR013437">
    <property type="entry name" value="FtsW"/>
</dbReference>
<evidence type="ECO:0000256" key="11">
    <source>
        <dbReference type="ARBA" id="ARBA00023136"/>
    </source>
</evidence>
<keyword evidence="13" id="KW-0961">Cell wall biogenesis/degradation</keyword>
<dbReference type="NCBIfam" id="TIGR02614">
    <property type="entry name" value="ftsW"/>
    <property type="match status" value="1"/>
</dbReference>
<evidence type="ECO:0000256" key="15">
    <source>
        <dbReference type="ARBA" id="ARBA00033270"/>
    </source>
</evidence>
<dbReference type="PANTHER" id="PTHR30474">
    <property type="entry name" value="CELL CYCLE PROTEIN"/>
    <property type="match status" value="1"/>
</dbReference>
<comment type="caution">
    <text evidence="23">The sequence shown here is derived from an EMBL/GenBank/DDBJ whole genome shotgun (WGS) entry which is preliminary data.</text>
</comment>
<reference evidence="23 24" key="1">
    <citation type="submission" date="2017-11" db="EMBL/GenBank/DDBJ databases">
        <title>Genomic Encyclopedia of Archaeal and Bacterial Type Strains, Phase II (KMG-II): From Individual Species to Whole Genera.</title>
        <authorList>
            <person name="Goeker M."/>
        </authorList>
    </citation>
    <scope>NUCLEOTIDE SEQUENCE [LARGE SCALE GENOMIC DNA]</scope>
    <source>
        <strain evidence="23 24">DSM 27393</strain>
    </source>
</reference>
<accession>A0A2M9CKG9</accession>
<evidence type="ECO:0000256" key="13">
    <source>
        <dbReference type="ARBA" id="ARBA00023316"/>
    </source>
</evidence>
<evidence type="ECO:0000256" key="7">
    <source>
        <dbReference type="ARBA" id="ARBA00022692"/>
    </source>
</evidence>